<proteinExistence type="predicted"/>
<gene>
    <name evidence="5" type="ORF">UFOPK2237_00482</name>
</gene>
<dbReference type="InterPro" id="IPR011711">
    <property type="entry name" value="GntR_C"/>
</dbReference>
<evidence type="ECO:0000256" key="2">
    <source>
        <dbReference type="ARBA" id="ARBA00023125"/>
    </source>
</evidence>
<dbReference type="PANTHER" id="PTHR43537">
    <property type="entry name" value="TRANSCRIPTIONAL REGULATOR, GNTR FAMILY"/>
    <property type="match status" value="1"/>
</dbReference>
<dbReference type="AlphaFoldDB" id="A0A6J6KMM7"/>
<dbReference type="GO" id="GO:0003677">
    <property type="term" value="F:DNA binding"/>
    <property type="evidence" value="ECO:0007669"/>
    <property type="project" value="UniProtKB-KW"/>
</dbReference>
<dbReference type="PRINTS" id="PR00035">
    <property type="entry name" value="HTHGNTR"/>
</dbReference>
<evidence type="ECO:0000313" key="5">
    <source>
        <dbReference type="EMBL" id="CAB4650516.1"/>
    </source>
</evidence>
<dbReference type="InterPro" id="IPR008920">
    <property type="entry name" value="TF_FadR/GntR_C"/>
</dbReference>
<dbReference type="PROSITE" id="PS50949">
    <property type="entry name" value="HTH_GNTR"/>
    <property type="match status" value="1"/>
</dbReference>
<dbReference type="SMART" id="SM00895">
    <property type="entry name" value="FCD"/>
    <property type="match status" value="1"/>
</dbReference>
<evidence type="ECO:0000256" key="1">
    <source>
        <dbReference type="ARBA" id="ARBA00023015"/>
    </source>
</evidence>
<dbReference type="Pfam" id="PF07729">
    <property type="entry name" value="FCD"/>
    <property type="match status" value="1"/>
</dbReference>
<organism evidence="5">
    <name type="scientific">freshwater metagenome</name>
    <dbReference type="NCBI Taxonomy" id="449393"/>
    <lineage>
        <taxon>unclassified sequences</taxon>
        <taxon>metagenomes</taxon>
        <taxon>ecological metagenomes</taxon>
    </lineage>
</organism>
<reference evidence="5" key="1">
    <citation type="submission" date="2020-05" db="EMBL/GenBank/DDBJ databases">
        <authorList>
            <person name="Chiriac C."/>
            <person name="Salcher M."/>
            <person name="Ghai R."/>
            <person name="Kavagutti S V."/>
        </authorList>
    </citation>
    <scope>NUCLEOTIDE SEQUENCE</scope>
</reference>
<dbReference type="Gene3D" id="1.10.10.10">
    <property type="entry name" value="Winged helix-like DNA-binding domain superfamily/Winged helix DNA-binding domain"/>
    <property type="match status" value="1"/>
</dbReference>
<dbReference type="InterPro" id="IPR036390">
    <property type="entry name" value="WH_DNA-bd_sf"/>
</dbReference>
<dbReference type="EMBL" id="CAEZWI010000042">
    <property type="protein sequence ID" value="CAB4650516.1"/>
    <property type="molecule type" value="Genomic_DNA"/>
</dbReference>
<keyword evidence="3" id="KW-0804">Transcription</keyword>
<dbReference type="Pfam" id="PF00392">
    <property type="entry name" value="GntR"/>
    <property type="match status" value="1"/>
</dbReference>
<dbReference type="SUPFAM" id="SSF46785">
    <property type="entry name" value="Winged helix' DNA-binding domain"/>
    <property type="match status" value="1"/>
</dbReference>
<keyword evidence="2" id="KW-0238">DNA-binding</keyword>
<dbReference type="CDD" id="cd07377">
    <property type="entry name" value="WHTH_GntR"/>
    <property type="match status" value="1"/>
</dbReference>
<name>A0A6J6KMM7_9ZZZZ</name>
<dbReference type="InterPro" id="IPR000524">
    <property type="entry name" value="Tscrpt_reg_HTH_GntR"/>
</dbReference>
<accession>A0A6J6KMM7</accession>
<dbReference type="PANTHER" id="PTHR43537:SF24">
    <property type="entry name" value="GLUCONATE OPERON TRANSCRIPTIONAL REPRESSOR"/>
    <property type="match status" value="1"/>
</dbReference>
<feature type="domain" description="HTH gntR-type" evidence="4">
    <location>
        <begin position="22"/>
        <end position="92"/>
    </location>
</feature>
<dbReference type="SUPFAM" id="SSF48008">
    <property type="entry name" value="GntR ligand-binding domain-like"/>
    <property type="match status" value="1"/>
</dbReference>
<keyword evidence="1" id="KW-0805">Transcription regulation</keyword>
<dbReference type="SMART" id="SM00345">
    <property type="entry name" value="HTH_GNTR"/>
    <property type="match status" value="1"/>
</dbReference>
<dbReference type="Gene3D" id="1.20.120.530">
    <property type="entry name" value="GntR ligand-binding domain-like"/>
    <property type="match status" value="1"/>
</dbReference>
<sequence length="254" mass="27582">MSDTESVSSQGEALLRGSAPSANMFEETVERLGHSIKLGLIKPGQQLPPERELAELIGVSRVTVRSALQVLVQGGFLIAKRGRNGGTFVVDHPPVWNGTNSERPNSHVSASDAAAFSDRRRVIETGVCELAAERISEVQVASLRERLLRLSEFVGDRDSYRAEDAQFHIAIAEATGDSHLVRMVAEIQAELGSLISHVPPSEAALIHSNLQHTKIVEALASHDSSDAREMMLEHVSGTGRFLHGLLPMQSTQDR</sequence>
<evidence type="ECO:0000259" key="4">
    <source>
        <dbReference type="PROSITE" id="PS50949"/>
    </source>
</evidence>
<evidence type="ECO:0000256" key="3">
    <source>
        <dbReference type="ARBA" id="ARBA00023163"/>
    </source>
</evidence>
<protein>
    <submittedName>
        <fullName evidence="5">Unannotated protein</fullName>
    </submittedName>
</protein>
<dbReference type="InterPro" id="IPR036388">
    <property type="entry name" value="WH-like_DNA-bd_sf"/>
</dbReference>
<dbReference type="GO" id="GO:0003700">
    <property type="term" value="F:DNA-binding transcription factor activity"/>
    <property type="evidence" value="ECO:0007669"/>
    <property type="project" value="InterPro"/>
</dbReference>